<feature type="transmembrane region" description="Helical" evidence="6">
    <location>
        <begin position="88"/>
        <end position="108"/>
    </location>
</feature>
<dbReference type="InterPro" id="IPR001516">
    <property type="entry name" value="Proton_antipo_N"/>
</dbReference>
<keyword evidence="10" id="KW-1185">Reference proteome</keyword>
<dbReference type="InterPro" id="IPR018393">
    <property type="entry name" value="NADHpl_OxRdtase_5_subgr"/>
</dbReference>
<evidence type="ECO:0000256" key="6">
    <source>
        <dbReference type="SAM" id="Phobius"/>
    </source>
</evidence>
<feature type="domain" description="NADH:quinone oxidoreductase/Mrp antiporter transmembrane" evidence="7">
    <location>
        <begin position="137"/>
        <end position="432"/>
    </location>
</feature>
<reference evidence="9" key="1">
    <citation type="submission" date="2021-07" db="EMBL/GenBank/DDBJ databases">
        <title>Shewanella sp. YLB-07 whole genome sequence.</title>
        <authorList>
            <person name="Yu L."/>
        </authorList>
    </citation>
    <scope>NUCLEOTIDE SEQUENCE</scope>
    <source>
        <strain evidence="9">YLB-08</strain>
    </source>
</reference>
<evidence type="ECO:0000259" key="8">
    <source>
        <dbReference type="Pfam" id="PF00662"/>
    </source>
</evidence>
<evidence type="ECO:0000313" key="10">
    <source>
        <dbReference type="Proteomes" id="UP000316416"/>
    </source>
</evidence>
<keyword evidence="4 6" id="KW-0472">Membrane</keyword>
<feature type="transmembrane region" description="Helical" evidence="6">
    <location>
        <begin position="420"/>
        <end position="448"/>
    </location>
</feature>
<feature type="transmembrane region" description="Helical" evidence="6">
    <location>
        <begin position="216"/>
        <end position="236"/>
    </location>
</feature>
<evidence type="ECO:0000313" key="9">
    <source>
        <dbReference type="EMBL" id="QPG58547.1"/>
    </source>
</evidence>
<feature type="transmembrane region" description="Helical" evidence="6">
    <location>
        <begin position="287"/>
        <end position="308"/>
    </location>
</feature>
<dbReference type="PANTHER" id="PTHR42829:SF2">
    <property type="entry name" value="NADH-UBIQUINONE OXIDOREDUCTASE CHAIN 5"/>
    <property type="match status" value="1"/>
</dbReference>
<feature type="transmembrane region" description="Helical" evidence="6">
    <location>
        <begin position="609"/>
        <end position="629"/>
    </location>
</feature>
<dbReference type="PRINTS" id="PR01435">
    <property type="entry name" value="NPOXDRDTASE5"/>
</dbReference>
<organism evidence="9 10">
    <name type="scientific">Shewanella eurypsychrophilus</name>
    <dbReference type="NCBI Taxonomy" id="2593656"/>
    <lineage>
        <taxon>Bacteria</taxon>
        <taxon>Pseudomonadati</taxon>
        <taxon>Pseudomonadota</taxon>
        <taxon>Gammaproteobacteria</taxon>
        <taxon>Alteromonadales</taxon>
        <taxon>Shewanellaceae</taxon>
        <taxon>Shewanella</taxon>
    </lineage>
</organism>
<dbReference type="Proteomes" id="UP000316416">
    <property type="component" value="Chromosome"/>
</dbReference>
<feature type="transmembrane region" description="Helical" evidence="6">
    <location>
        <begin position="120"/>
        <end position="137"/>
    </location>
</feature>
<feature type="transmembrane region" description="Helical" evidence="6">
    <location>
        <begin position="380"/>
        <end position="400"/>
    </location>
</feature>
<evidence type="ECO:0000256" key="1">
    <source>
        <dbReference type="ARBA" id="ARBA00004127"/>
    </source>
</evidence>
<keyword evidence="2 5" id="KW-0812">Transmembrane</keyword>
<evidence type="ECO:0000256" key="3">
    <source>
        <dbReference type="ARBA" id="ARBA00022989"/>
    </source>
</evidence>
<dbReference type="RefSeq" id="WP_195873067.1">
    <property type="nucleotide sequence ID" value="NZ_CP045503.2"/>
</dbReference>
<protein>
    <submittedName>
        <fullName evidence="9">NADH-quinone oxidoreductase subunit L</fullName>
    </submittedName>
</protein>
<evidence type="ECO:0000259" key="7">
    <source>
        <dbReference type="Pfam" id="PF00361"/>
    </source>
</evidence>
<feature type="transmembrane region" description="Helical" evidence="6">
    <location>
        <begin position="501"/>
        <end position="520"/>
    </location>
</feature>
<evidence type="ECO:0000256" key="2">
    <source>
        <dbReference type="ARBA" id="ARBA00022692"/>
    </source>
</evidence>
<feature type="transmembrane region" description="Helical" evidence="6">
    <location>
        <begin position="257"/>
        <end position="275"/>
    </location>
</feature>
<proteinExistence type="predicted"/>
<dbReference type="NCBIfam" id="TIGR01974">
    <property type="entry name" value="NDH_I_L"/>
    <property type="match status" value="1"/>
</dbReference>
<feature type="transmembrane region" description="Helical" evidence="6">
    <location>
        <begin position="460"/>
        <end position="481"/>
    </location>
</feature>
<feature type="transmembrane region" description="Helical" evidence="6">
    <location>
        <begin position="6"/>
        <end position="22"/>
    </location>
</feature>
<dbReference type="InterPro" id="IPR001750">
    <property type="entry name" value="ND/Mrp_TM"/>
</dbReference>
<sequence length="630" mass="69430">MNSLLMLIPLIPLCSAGILLLLKPKAFWVRVLGVGSVSLAALLVITLNIQLWHQELFIIKASFGHWLNLSQPNANSLSVQFGLYLDPLSLVMITIICCIGSLIHIYSASYMVNDPHQCRFFAYLNLFVSAMLILVLADNLLLLYLGWEGVGLCSYLLIGFWYQKTANNHAANKAFIITRIGDTGMLIGIIMLFYQFDSLNIQQIQYQAQQLGLGDTRLLDPMIAISCLLLFAGAAGKSAQMPLHSWLPDAMAGPTPVSALIHAATMVTAGVYLVARNDALFQLSPHVLQFIAITGVLTLLLGATSALFQTDLKRILAYSTISQLGYMFLALGVGAASSAVFHLMTHAFFKALLFLSAGALIYCMHHEQNIMKMGGLYKKLPLLTVSFAVGCAALASLPLTSGFFSKELILEKVALADEPWLWWGAVIGALLTAMYSGKLFFVIFFGKLQCAPTAQTPKTMAAVLIVLTCLALMGGLQPQGIELMFTATTESGNSSLSSLQHWLPILLPIGAIALTGYLCIKTDIFRFSIYHQQDKDVSVKINQYSSSNLIDTLRDGWGFDVLYQKILIKPFYRLTYINRHDLINRGFISIEKISSYLHLMFNRMQTGHLRSYSASLILFFAFAVAWGAIR</sequence>
<dbReference type="Gene3D" id="1.20.5.2700">
    <property type="match status" value="1"/>
</dbReference>
<dbReference type="PANTHER" id="PTHR42829">
    <property type="entry name" value="NADH-UBIQUINONE OXIDOREDUCTASE CHAIN 5"/>
    <property type="match status" value="1"/>
</dbReference>
<feature type="transmembrane region" description="Helical" evidence="6">
    <location>
        <begin position="315"/>
        <end position="341"/>
    </location>
</feature>
<evidence type="ECO:0000256" key="4">
    <source>
        <dbReference type="ARBA" id="ARBA00023136"/>
    </source>
</evidence>
<dbReference type="Pfam" id="PF00662">
    <property type="entry name" value="Proton_antipo_N"/>
    <property type="match status" value="1"/>
</dbReference>
<gene>
    <name evidence="9" type="primary">nuoL</name>
    <name evidence="9" type="ORF">FM038_014760</name>
</gene>
<name>A0ABX6V807_9GAMM</name>
<comment type="subcellular location">
    <subcellularLocation>
        <location evidence="1">Endomembrane system</location>
        <topology evidence="1">Multi-pass membrane protein</topology>
    </subcellularLocation>
    <subcellularLocation>
        <location evidence="5">Membrane</location>
        <topology evidence="5">Multi-pass membrane protein</topology>
    </subcellularLocation>
</comment>
<dbReference type="PRINTS" id="PR01434">
    <property type="entry name" value="NADHDHGNASE5"/>
</dbReference>
<feature type="transmembrane region" description="Helical" evidence="6">
    <location>
        <begin position="143"/>
        <end position="162"/>
    </location>
</feature>
<dbReference type="EMBL" id="CP045503">
    <property type="protein sequence ID" value="QPG58547.1"/>
    <property type="molecule type" value="Genomic_DNA"/>
</dbReference>
<keyword evidence="3 6" id="KW-1133">Transmembrane helix</keyword>
<feature type="domain" description="NADH-Ubiquinone oxidoreductase (complex I) chain 5 N-terminal" evidence="8">
    <location>
        <begin position="74"/>
        <end position="121"/>
    </location>
</feature>
<dbReference type="NCBIfam" id="NF005141">
    <property type="entry name" value="PRK06590.1"/>
    <property type="match status" value="1"/>
</dbReference>
<feature type="transmembrane region" description="Helical" evidence="6">
    <location>
        <begin position="347"/>
        <end position="364"/>
    </location>
</feature>
<feature type="transmembrane region" description="Helical" evidence="6">
    <location>
        <begin position="174"/>
        <end position="196"/>
    </location>
</feature>
<dbReference type="Pfam" id="PF00361">
    <property type="entry name" value="Proton_antipo_M"/>
    <property type="match status" value="1"/>
</dbReference>
<feature type="transmembrane region" description="Helical" evidence="6">
    <location>
        <begin position="29"/>
        <end position="52"/>
    </location>
</feature>
<accession>A0ABX6V807</accession>
<evidence type="ECO:0000256" key="5">
    <source>
        <dbReference type="RuleBase" id="RU000320"/>
    </source>
</evidence>
<dbReference type="InterPro" id="IPR003945">
    <property type="entry name" value="NU5C-like"/>
</dbReference>